<proteinExistence type="predicted"/>
<reference evidence="1 2" key="1">
    <citation type="submission" date="2013-08" db="EMBL/GenBank/DDBJ databases">
        <authorList>
            <person name="Weinstock G."/>
            <person name="Sodergren E."/>
            <person name="Wylie T."/>
            <person name="Fulton L."/>
            <person name="Fulton R."/>
            <person name="Fronick C."/>
            <person name="O'Laughlin M."/>
            <person name="Godfrey J."/>
            <person name="Miner T."/>
            <person name="Herter B."/>
            <person name="Appelbaum E."/>
            <person name="Cordes M."/>
            <person name="Lek S."/>
            <person name="Wollam A."/>
            <person name="Pepin K.H."/>
            <person name="Palsikar V.B."/>
            <person name="Mitreva M."/>
            <person name="Wilson R.K."/>
        </authorList>
    </citation>
    <scope>NUCLEOTIDE SEQUENCE [LARGE SCALE GENOMIC DNA]</scope>
    <source>
        <strain evidence="1 2">ATCC 15930</strain>
    </source>
</reference>
<accession>A0A069QJ39</accession>
<evidence type="ECO:0000313" key="1">
    <source>
        <dbReference type="EMBL" id="KDR52868.1"/>
    </source>
</evidence>
<comment type="caution">
    <text evidence="1">The sequence shown here is derived from an EMBL/GenBank/DDBJ whole genome shotgun (WGS) entry which is preliminary data.</text>
</comment>
<dbReference type="Proteomes" id="UP000027442">
    <property type="component" value="Unassembled WGS sequence"/>
</dbReference>
<name>A0A069QJ39_HOYLO</name>
<protein>
    <submittedName>
        <fullName evidence="1">Uncharacterized protein</fullName>
    </submittedName>
</protein>
<organism evidence="1 2">
    <name type="scientific">Hoylesella loescheii DSM 19665 = JCM 12249 = ATCC 15930</name>
    <dbReference type="NCBI Taxonomy" id="1122985"/>
    <lineage>
        <taxon>Bacteria</taxon>
        <taxon>Pseudomonadati</taxon>
        <taxon>Bacteroidota</taxon>
        <taxon>Bacteroidia</taxon>
        <taxon>Bacteroidales</taxon>
        <taxon>Prevotellaceae</taxon>
        <taxon>Hoylesella</taxon>
    </lineage>
</organism>
<dbReference type="AlphaFoldDB" id="A0A069QJ39"/>
<dbReference type="EMBL" id="JNGW01000041">
    <property type="protein sequence ID" value="KDR52868.1"/>
    <property type="molecule type" value="Genomic_DNA"/>
</dbReference>
<keyword evidence="2" id="KW-1185">Reference proteome</keyword>
<dbReference type="HOGENOM" id="CLU_2303419_0_0_10"/>
<sequence>MMFLWFRKGYYIIYIRARTRVNTARHKTFFGMPTLVTRIPISKLYNEFSMLSSTILYAHQARLRGFCIGLLRVRMCNSIAGLLFHVTWNNVTVELEQHSS</sequence>
<gene>
    <name evidence="1" type="ORF">HMPREF1991_01040</name>
</gene>
<dbReference type="PATRIC" id="fig|1122985.7.peg.1079"/>
<evidence type="ECO:0000313" key="2">
    <source>
        <dbReference type="Proteomes" id="UP000027442"/>
    </source>
</evidence>